<reference evidence="10" key="1">
    <citation type="submission" date="2022-08" db="EMBL/GenBank/DDBJ databases">
        <title>Genomic Encyclopedia of Type Strains, Phase V (KMG-V): Genome sequencing to study the core and pangenomes of soil and plant-associated prokaryotes.</title>
        <authorList>
            <person name="Whitman W."/>
        </authorList>
    </citation>
    <scope>NUCLEOTIDE SEQUENCE</scope>
    <source>
        <strain evidence="10">0</strain>
        <strain evidence="11">SP2016B</strain>
    </source>
</reference>
<gene>
    <name evidence="10" type="ORF">GGP71_002478</name>
    <name evidence="11" type="ORF">GGP82_001561</name>
</gene>
<dbReference type="PANTHER" id="PTHR46730:SF4">
    <property type="entry name" value="POLYCYSTIC KIDNEY DISEASE PROTEIN 1-LIKE 1"/>
    <property type="match status" value="1"/>
</dbReference>
<organism evidence="10 12">
    <name type="scientific">Salinibacter ruber</name>
    <dbReference type="NCBI Taxonomy" id="146919"/>
    <lineage>
        <taxon>Bacteria</taxon>
        <taxon>Pseudomonadati</taxon>
        <taxon>Rhodothermota</taxon>
        <taxon>Rhodothermia</taxon>
        <taxon>Rhodothermales</taxon>
        <taxon>Salinibacteraceae</taxon>
        <taxon>Salinibacter</taxon>
    </lineage>
</organism>
<dbReference type="PROSITE" id="PS50093">
    <property type="entry name" value="PKD"/>
    <property type="match status" value="2"/>
</dbReference>
<feature type="compositionally biased region" description="Polar residues" evidence="7">
    <location>
        <begin position="280"/>
        <end position="295"/>
    </location>
</feature>
<dbReference type="Proteomes" id="UP001155027">
    <property type="component" value="Unassembled WGS sequence"/>
</dbReference>
<dbReference type="InterPro" id="IPR000601">
    <property type="entry name" value="PKD_dom"/>
</dbReference>
<evidence type="ECO:0000256" key="6">
    <source>
        <dbReference type="PROSITE-ProRule" id="PRU00473"/>
    </source>
</evidence>
<dbReference type="Gene3D" id="3.30.1330.60">
    <property type="entry name" value="OmpA-like domain"/>
    <property type="match status" value="1"/>
</dbReference>
<keyword evidence="5 6" id="KW-0472">Membrane</keyword>
<comment type="subcellular location">
    <subcellularLocation>
        <location evidence="1">Membrane</location>
        <topology evidence="1">Multi-pass membrane protein</topology>
    </subcellularLocation>
</comment>
<feature type="domain" description="PKD" evidence="8">
    <location>
        <begin position="125"/>
        <end position="202"/>
    </location>
</feature>
<feature type="region of interest" description="Disordered" evidence="7">
    <location>
        <begin position="280"/>
        <end position="324"/>
    </location>
</feature>
<feature type="domain" description="PKD" evidence="8">
    <location>
        <begin position="57"/>
        <end position="117"/>
    </location>
</feature>
<dbReference type="EMBL" id="JANUAU010000008">
    <property type="protein sequence ID" value="MCS3678539.1"/>
    <property type="molecule type" value="Genomic_DNA"/>
</dbReference>
<dbReference type="InterPro" id="IPR036737">
    <property type="entry name" value="OmpA-like_sf"/>
</dbReference>
<feature type="compositionally biased region" description="Basic and acidic residues" evidence="7">
    <location>
        <begin position="311"/>
        <end position="324"/>
    </location>
</feature>
<dbReference type="Gene3D" id="2.60.40.10">
    <property type="entry name" value="Immunoglobulins"/>
    <property type="match status" value="2"/>
</dbReference>
<dbReference type="AlphaFoldDB" id="A0A9X2T6E2"/>
<comment type="caution">
    <text evidence="10">The sequence shown here is derived from an EMBL/GenBank/DDBJ whole genome shotgun (WGS) entry which is preliminary data.</text>
</comment>
<keyword evidence="3" id="KW-0677">Repeat</keyword>
<dbReference type="InterPro" id="IPR035986">
    <property type="entry name" value="PKD_dom_sf"/>
</dbReference>
<evidence type="ECO:0000313" key="12">
    <source>
        <dbReference type="Proteomes" id="UP001155027"/>
    </source>
</evidence>
<dbReference type="SUPFAM" id="SSF103088">
    <property type="entry name" value="OmpA-like"/>
    <property type="match status" value="1"/>
</dbReference>
<dbReference type="InterPro" id="IPR022409">
    <property type="entry name" value="PKD/Chitinase_dom"/>
</dbReference>
<dbReference type="InterPro" id="IPR013783">
    <property type="entry name" value="Ig-like_fold"/>
</dbReference>
<dbReference type="Pfam" id="PF18911">
    <property type="entry name" value="PKD_4"/>
    <property type="match status" value="1"/>
</dbReference>
<dbReference type="SMART" id="SM00089">
    <property type="entry name" value="PKD"/>
    <property type="match status" value="2"/>
</dbReference>
<dbReference type="RefSeq" id="WP_013061504.1">
    <property type="nucleotide sequence ID" value="NZ_JACIFC010000001.1"/>
</dbReference>
<feature type="domain" description="OmpA-like" evidence="9">
    <location>
        <begin position="208"/>
        <end position="321"/>
    </location>
</feature>
<dbReference type="CDD" id="cd07185">
    <property type="entry name" value="OmpA_C-like"/>
    <property type="match status" value="1"/>
</dbReference>
<evidence type="ECO:0000256" key="3">
    <source>
        <dbReference type="ARBA" id="ARBA00022737"/>
    </source>
</evidence>
<dbReference type="PROSITE" id="PS51123">
    <property type="entry name" value="OMPA_2"/>
    <property type="match status" value="1"/>
</dbReference>
<evidence type="ECO:0000259" key="8">
    <source>
        <dbReference type="PROSITE" id="PS50093"/>
    </source>
</evidence>
<dbReference type="EMBL" id="JANTYZ010000003">
    <property type="protein sequence ID" value="MCS3865012.1"/>
    <property type="molecule type" value="Genomic_DNA"/>
</dbReference>
<sequence>MMNPNISSNAHSLSSLWAPLLLIVGGLFLAGCGATAPVVQSVSGPDTLETDETGTFEASINEAEADDPLTYTWEFGDGATGSGLLTNHSYSSTGQYAIRFQASNEGGSDSDTISVRVVPPPQPASITSINATPNPVDEGETVRFSSNVQGDTPVSRSWSFGDGSSSMSQSPTHTYEEPGQYTARLEASNDVGEDTRTVTVRVNRVLPEICTTVSEMNSAFFDRNSSTLTEEGEESLQENADILSDCPNLSVQVEGFAAPGERNVQSLSEDRAEAVSSFYQNNGVPGSRIMTSGQGQVEGITSKKGGTRQYRRADSLPQREDDGM</sequence>
<dbReference type="CDD" id="cd00146">
    <property type="entry name" value="PKD"/>
    <property type="match status" value="2"/>
</dbReference>
<keyword evidence="4" id="KW-1133">Transmembrane helix</keyword>
<dbReference type="PANTHER" id="PTHR46730">
    <property type="entry name" value="POLYCYSTIN-1"/>
    <property type="match status" value="1"/>
</dbReference>
<dbReference type="InterPro" id="IPR006665">
    <property type="entry name" value="OmpA-like"/>
</dbReference>
<evidence type="ECO:0000256" key="1">
    <source>
        <dbReference type="ARBA" id="ARBA00004141"/>
    </source>
</evidence>
<proteinExistence type="predicted"/>
<name>A0A9X2T6E2_9BACT</name>
<evidence type="ECO:0000259" key="9">
    <source>
        <dbReference type="PROSITE" id="PS51123"/>
    </source>
</evidence>
<evidence type="ECO:0000256" key="2">
    <source>
        <dbReference type="ARBA" id="ARBA00022692"/>
    </source>
</evidence>
<dbReference type="GO" id="GO:0006816">
    <property type="term" value="P:calcium ion transport"/>
    <property type="evidence" value="ECO:0007669"/>
    <property type="project" value="TreeGrafter"/>
</dbReference>
<evidence type="ECO:0000256" key="5">
    <source>
        <dbReference type="ARBA" id="ARBA00023136"/>
    </source>
</evidence>
<feature type="region of interest" description="Disordered" evidence="7">
    <location>
        <begin position="146"/>
        <end position="177"/>
    </location>
</feature>
<dbReference type="GO" id="GO:0005261">
    <property type="term" value="F:monoatomic cation channel activity"/>
    <property type="evidence" value="ECO:0007669"/>
    <property type="project" value="TreeGrafter"/>
</dbReference>
<evidence type="ECO:0000313" key="11">
    <source>
        <dbReference type="EMBL" id="MCS3865012.1"/>
    </source>
</evidence>
<feature type="compositionally biased region" description="Low complexity" evidence="7">
    <location>
        <begin position="155"/>
        <end position="170"/>
    </location>
</feature>
<dbReference type="GO" id="GO:0005886">
    <property type="term" value="C:plasma membrane"/>
    <property type="evidence" value="ECO:0007669"/>
    <property type="project" value="TreeGrafter"/>
</dbReference>
<evidence type="ECO:0000256" key="7">
    <source>
        <dbReference type="SAM" id="MobiDB-lite"/>
    </source>
</evidence>
<dbReference type="Proteomes" id="UP001155034">
    <property type="component" value="Unassembled WGS sequence"/>
</dbReference>
<accession>A0A9X2T6E2</accession>
<evidence type="ECO:0000256" key="4">
    <source>
        <dbReference type="ARBA" id="ARBA00022989"/>
    </source>
</evidence>
<evidence type="ECO:0000313" key="10">
    <source>
        <dbReference type="EMBL" id="MCS3678539.1"/>
    </source>
</evidence>
<dbReference type="SUPFAM" id="SSF49299">
    <property type="entry name" value="PKD domain"/>
    <property type="match status" value="2"/>
</dbReference>
<dbReference type="Pfam" id="PF00801">
    <property type="entry name" value="PKD"/>
    <property type="match status" value="1"/>
</dbReference>
<keyword evidence="2" id="KW-0812">Transmembrane</keyword>
<dbReference type="Pfam" id="PF00691">
    <property type="entry name" value="OmpA"/>
    <property type="match status" value="1"/>
</dbReference>
<protein>
    <submittedName>
        <fullName evidence="10">Outer membrane protein OmpA-like peptidoglycan-associated protein</fullName>
    </submittedName>
</protein>